<feature type="transmembrane region" description="Helical" evidence="5">
    <location>
        <begin position="69"/>
        <end position="89"/>
    </location>
</feature>
<evidence type="ECO:0000256" key="1">
    <source>
        <dbReference type="ARBA" id="ARBA00004141"/>
    </source>
</evidence>
<keyword evidence="3 5" id="KW-1133">Transmembrane helix</keyword>
<evidence type="ECO:0000256" key="5">
    <source>
        <dbReference type="SAM" id="Phobius"/>
    </source>
</evidence>
<accession>A0A8S8X839</accession>
<sequence>MISLLGAAFFFLGIHLFVSGTRLRDMLVERLGEIRYRAVFSIASAIGLTWLAIVYGNAPHIALWPTVPAARIAALVLVLIGFLFVFIGLTTPTPTSVGQENAVDRPVDGILTITRHPFLWGVAIWALAHLLAVGTAAGLVLFGTMLVLALIGPRAIDAKRARALGARWDLFASHTSNLPFAAVLAGRTRLRLASVRWWQWFGAFAGYALLLQWHAQLFGVTPWAGL</sequence>
<keyword evidence="4 5" id="KW-0472">Membrane</keyword>
<feature type="transmembrane region" description="Helical" evidence="5">
    <location>
        <begin position="36"/>
        <end position="57"/>
    </location>
</feature>
<comment type="caution">
    <text evidence="7">The sequence shown here is derived from an EMBL/GenBank/DDBJ whole genome shotgun (WGS) entry which is preliminary data.</text>
</comment>
<feature type="transmembrane region" description="Helical" evidence="5">
    <location>
        <begin position="197"/>
        <end position="215"/>
    </location>
</feature>
<gene>
    <name evidence="7" type="primary">nnrU</name>
    <name evidence="7" type="ORF">TMPK1_09810</name>
</gene>
<dbReference type="Proteomes" id="UP000681075">
    <property type="component" value="Unassembled WGS sequence"/>
</dbReference>
<keyword evidence="2 5" id="KW-0812">Transmembrane</keyword>
<evidence type="ECO:0000313" key="7">
    <source>
        <dbReference type="EMBL" id="GIL38744.1"/>
    </source>
</evidence>
<feature type="transmembrane region" description="Helical" evidence="5">
    <location>
        <begin position="118"/>
        <end position="151"/>
    </location>
</feature>
<dbReference type="RefSeq" id="WP_420241801.1">
    <property type="nucleotide sequence ID" value="NZ_BOPV01000001.1"/>
</dbReference>
<dbReference type="Gene3D" id="1.20.120.1630">
    <property type="match status" value="1"/>
</dbReference>
<protein>
    <submittedName>
        <fullName evidence="7">NnrU protein</fullName>
    </submittedName>
</protein>
<evidence type="ECO:0000313" key="8">
    <source>
        <dbReference type="Proteomes" id="UP000681075"/>
    </source>
</evidence>
<dbReference type="InterPro" id="IPR009915">
    <property type="entry name" value="NnrU_dom"/>
</dbReference>
<dbReference type="PANTHER" id="PTHR35988:SF2">
    <property type="entry name" value="15-CIS-ZETA-CAROTENE ISOMERASE, CHLOROPLASTIC"/>
    <property type="match status" value="1"/>
</dbReference>
<dbReference type="EMBL" id="BOPV01000001">
    <property type="protein sequence ID" value="GIL38744.1"/>
    <property type="molecule type" value="Genomic_DNA"/>
</dbReference>
<keyword evidence="8" id="KW-1185">Reference proteome</keyword>
<organism evidence="7 8">
    <name type="scientific">Roseiterribacter gracilis</name>
    <dbReference type="NCBI Taxonomy" id="2812848"/>
    <lineage>
        <taxon>Bacteria</taxon>
        <taxon>Pseudomonadati</taxon>
        <taxon>Pseudomonadota</taxon>
        <taxon>Alphaproteobacteria</taxon>
        <taxon>Rhodospirillales</taxon>
        <taxon>Roseiterribacteraceae</taxon>
        <taxon>Roseiterribacter</taxon>
    </lineage>
</organism>
<dbReference type="GO" id="GO:0090471">
    <property type="term" value="F:9,15,9'-tri-cis-zeta-carotene isomerase activity"/>
    <property type="evidence" value="ECO:0007669"/>
    <property type="project" value="TreeGrafter"/>
</dbReference>
<dbReference type="GO" id="GO:0016020">
    <property type="term" value="C:membrane"/>
    <property type="evidence" value="ECO:0007669"/>
    <property type="project" value="UniProtKB-SubCell"/>
</dbReference>
<dbReference type="Pfam" id="PF07298">
    <property type="entry name" value="NnrU"/>
    <property type="match status" value="1"/>
</dbReference>
<comment type="subcellular location">
    <subcellularLocation>
        <location evidence="1">Membrane</location>
        <topology evidence="1">Multi-pass membrane protein</topology>
    </subcellularLocation>
</comment>
<evidence type="ECO:0000256" key="4">
    <source>
        <dbReference type="ARBA" id="ARBA00023136"/>
    </source>
</evidence>
<reference evidence="7" key="1">
    <citation type="submission" date="2021-02" db="EMBL/GenBank/DDBJ databases">
        <title>Genome sequence of Rhodospirillales sp. strain TMPK1 isolated from soil.</title>
        <authorList>
            <person name="Nakai R."/>
            <person name="Kusada H."/>
            <person name="Tamaki H."/>
        </authorList>
    </citation>
    <scope>NUCLEOTIDE SEQUENCE</scope>
    <source>
        <strain evidence="7">TMPK1</strain>
    </source>
</reference>
<evidence type="ECO:0000256" key="2">
    <source>
        <dbReference type="ARBA" id="ARBA00022692"/>
    </source>
</evidence>
<evidence type="ECO:0000256" key="3">
    <source>
        <dbReference type="ARBA" id="ARBA00022989"/>
    </source>
</evidence>
<feature type="domain" description="NnrU" evidence="6">
    <location>
        <begin position="4"/>
        <end position="222"/>
    </location>
</feature>
<proteinExistence type="predicted"/>
<evidence type="ECO:0000259" key="6">
    <source>
        <dbReference type="Pfam" id="PF07298"/>
    </source>
</evidence>
<name>A0A8S8X839_9PROT</name>
<dbReference type="PANTHER" id="PTHR35988">
    <property type="entry name" value="15-CIS-ZETA-CAROTENE ISOMERASE, CHLOROPLASTIC"/>
    <property type="match status" value="1"/>
</dbReference>
<dbReference type="AlphaFoldDB" id="A0A8S8X839"/>